<dbReference type="AlphaFoldDB" id="A0A3R7FKU3"/>
<dbReference type="OrthoDB" id="10051416at2759"/>
<dbReference type="EMBL" id="NIRI02000005">
    <property type="protein sequence ID" value="KAG5455034.1"/>
    <property type="molecule type" value="Genomic_DNA"/>
</dbReference>
<comment type="caution">
    <text evidence="1">The sequence shown here is derived from an EMBL/GenBank/DDBJ whole genome shotgun (WGS) entry which is preliminary data.</text>
</comment>
<name>A0A3R7FKU3_CLOSI</name>
<protein>
    <submittedName>
        <fullName evidence="1">Uncharacterized protein</fullName>
    </submittedName>
</protein>
<dbReference type="Proteomes" id="UP000286415">
    <property type="component" value="Unassembled WGS sequence"/>
</dbReference>
<dbReference type="InParanoid" id="A0A3R7FKU3"/>
<evidence type="ECO:0000313" key="1">
    <source>
        <dbReference type="EMBL" id="KAG5455034.1"/>
    </source>
</evidence>
<organism evidence="1 2">
    <name type="scientific">Clonorchis sinensis</name>
    <name type="common">Chinese liver fluke</name>
    <dbReference type="NCBI Taxonomy" id="79923"/>
    <lineage>
        <taxon>Eukaryota</taxon>
        <taxon>Metazoa</taxon>
        <taxon>Spiralia</taxon>
        <taxon>Lophotrochozoa</taxon>
        <taxon>Platyhelminthes</taxon>
        <taxon>Trematoda</taxon>
        <taxon>Digenea</taxon>
        <taxon>Opisthorchiida</taxon>
        <taxon>Opisthorchiata</taxon>
        <taxon>Opisthorchiidae</taxon>
        <taxon>Clonorchis</taxon>
    </lineage>
</organism>
<evidence type="ECO:0000313" key="2">
    <source>
        <dbReference type="Proteomes" id="UP000286415"/>
    </source>
</evidence>
<reference evidence="1 2" key="2">
    <citation type="journal article" date="2021" name="Genomics">
        <title>High-quality reference genome for Clonorchis sinensis.</title>
        <authorList>
            <person name="Young N.D."/>
            <person name="Stroehlein A.J."/>
            <person name="Kinkar L."/>
            <person name="Wang T."/>
            <person name="Sohn W.M."/>
            <person name="Chang B.C.H."/>
            <person name="Kaur P."/>
            <person name="Weisz D."/>
            <person name="Dudchenko O."/>
            <person name="Aiden E.L."/>
            <person name="Korhonen P.K."/>
            <person name="Gasser R.B."/>
        </authorList>
    </citation>
    <scope>NUCLEOTIDE SEQUENCE [LARGE SCALE GENOMIC DNA]</scope>
    <source>
        <strain evidence="1">Cs-k2</strain>
    </source>
</reference>
<accession>A0A3R7FKU3</accession>
<proteinExistence type="predicted"/>
<keyword evidence="2" id="KW-1185">Reference proteome</keyword>
<sequence length="217" mass="24349">MSCKFFKQVQTETYGFQPSLTLHFIENRLQPANACYTAKAPTIIRLNRSDVPRPDKISFTTTEQDRSYGCLLHKALYLPRNSVLTPQMTEVRKYCSRLVRRDLTSPVMAVTVYVTTQIGNAKIPSSFLHAGVPRISALCSIVVIHGQKLHTCACKYCTQWLEREVTDRKVRGSNPISNSRLPLSRLGQPGSIQAPLLPSGGMAVRHRKVATTDEILY</sequence>
<reference evidence="1 2" key="1">
    <citation type="journal article" date="2018" name="Biotechnol. Adv.">
        <title>Improved genomic resources and new bioinformatic workflow for the carcinogenic parasite Clonorchis sinensis: Biotechnological implications.</title>
        <authorList>
            <person name="Wang D."/>
            <person name="Korhonen P.K."/>
            <person name="Gasser R.B."/>
            <person name="Young N.D."/>
        </authorList>
    </citation>
    <scope>NUCLEOTIDE SEQUENCE [LARGE SCALE GENOMIC DNA]</scope>
    <source>
        <strain evidence="1">Cs-k2</strain>
    </source>
</reference>
<gene>
    <name evidence="1" type="ORF">CSKR_111715</name>
</gene>